<name>A0ABM7VJ07_9BACT</name>
<evidence type="ECO:0008006" key="3">
    <source>
        <dbReference type="Google" id="ProtNLM"/>
    </source>
</evidence>
<evidence type="ECO:0000313" key="1">
    <source>
        <dbReference type="EMBL" id="BDD00968.1"/>
    </source>
</evidence>
<dbReference type="PANTHER" id="PTHR30164:SF2">
    <property type="entry name" value="PROTEIN MTFA"/>
    <property type="match status" value="1"/>
</dbReference>
<geneLocation type="plasmid" evidence="1 2">
    <name>pPP1</name>
</geneLocation>
<dbReference type="SUPFAM" id="SSF55486">
    <property type="entry name" value="Metalloproteases ('zincins'), catalytic domain"/>
    <property type="match status" value="1"/>
</dbReference>
<dbReference type="PANTHER" id="PTHR30164">
    <property type="entry name" value="MTFA PEPTIDASE"/>
    <property type="match status" value="1"/>
</dbReference>
<sequence>MGLFIFFAMVAALCLAYYGYLRKSSWQSPDGYFPTKWRKILQEKVAFYNGLTAEEQEHFEWKVEEFILNHKITGVRVEIDKVDKLLVAASAVIPIFKFADWRYDNLFEVIIYPDHFDKNFATEGEGRNILGMVGTGYMEGKMILSKRALHDGFANEKDKRNTAIHEFVHLVDKMDGVIDGVPSMLLERQYTIPWIDLMKTKIKEIHERSSDINAYGGTNEAEFFAVASEHFFENPKSMQRKHPQLYALLEEIFEHDMAEREQVLRRMEIGRNAPCPCGSGQKYKRCCA</sequence>
<dbReference type="InterPro" id="IPR024079">
    <property type="entry name" value="MetalloPept_cat_dom_sf"/>
</dbReference>
<organism evidence="1 2">
    <name type="scientific">Persicobacter psychrovividus</name>
    <dbReference type="NCBI Taxonomy" id="387638"/>
    <lineage>
        <taxon>Bacteria</taxon>
        <taxon>Pseudomonadati</taxon>
        <taxon>Bacteroidota</taxon>
        <taxon>Cytophagia</taxon>
        <taxon>Cytophagales</taxon>
        <taxon>Persicobacteraceae</taxon>
        <taxon>Persicobacter</taxon>
    </lineage>
</organism>
<dbReference type="SUPFAM" id="SSF103642">
    <property type="entry name" value="Sec-C motif"/>
    <property type="match status" value="1"/>
</dbReference>
<dbReference type="RefSeq" id="WP_338398184.1">
    <property type="nucleotide sequence ID" value="NZ_AP025293.1"/>
</dbReference>
<dbReference type="InterPro" id="IPR042252">
    <property type="entry name" value="MtfA_N"/>
</dbReference>
<dbReference type="CDD" id="cd20169">
    <property type="entry name" value="Peptidase_M90_mtfA"/>
    <property type="match status" value="1"/>
</dbReference>
<dbReference type="InterPro" id="IPR010384">
    <property type="entry name" value="MtfA_fam"/>
</dbReference>
<dbReference type="Pfam" id="PF06167">
    <property type="entry name" value="Peptidase_M90"/>
    <property type="match status" value="1"/>
</dbReference>
<keyword evidence="1" id="KW-0614">Plasmid</keyword>
<dbReference type="Proteomes" id="UP001354989">
    <property type="component" value="Plasmid pPP1"/>
</dbReference>
<gene>
    <name evidence="1" type="ORF">PEPS_32480</name>
</gene>
<evidence type="ECO:0000313" key="2">
    <source>
        <dbReference type="Proteomes" id="UP001354989"/>
    </source>
</evidence>
<reference evidence="1 2" key="1">
    <citation type="submission" date="2021-12" db="EMBL/GenBank/DDBJ databases">
        <title>Genome sequencing of bacteria with rrn-lacking chromosome and rrn-plasmid.</title>
        <authorList>
            <person name="Anda M."/>
            <person name="Iwasaki W."/>
        </authorList>
    </citation>
    <scope>NUCLEOTIDE SEQUENCE [LARGE SCALE GENOMIC DNA]</scope>
    <source>
        <strain evidence="1 2">NBRC 101262</strain>
        <plasmid evidence="1 2">pPP1</plasmid>
    </source>
</reference>
<dbReference type="Pfam" id="PF02810">
    <property type="entry name" value="SEC-C"/>
    <property type="match status" value="1"/>
</dbReference>
<accession>A0ABM7VJ07</accession>
<dbReference type="InterPro" id="IPR004027">
    <property type="entry name" value="SEC_C_motif"/>
</dbReference>
<proteinExistence type="predicted"/>
<dbReference type="Gene3D" id="3.40.390.10">
    <property type="entry name" value="Collagenase (Catalytic Domain)"/>
    <property type="match status" value="1"/>
</dbReference>
<dbReference type="Gene3D" id="1.10.472.150">
    <property type="entry name" value="Glucose-regulated metallo-peptidase M90, N-terminal domain"/>
    <property type="match status" value="1"/>
</dbReference>
<keyword evidence="2" id="KW-1185">Reference proteome</keyword>
<protein>
    <recommendedName>
        <fullName evidence="3">Peptidase</fullName>
    </recommendedName>
</protein>
<dbReference type="EMBL" id="AP025293">
    <property type="protein sequence ID" value="BDD00968.1"/>
    <property type="molecule type" value="Genomic_DNA"/>
</dbReference>